<evidence type="ECO:0000313" key="3">
    <source>
        <dbReference type="EMBL" id="MEU3779006.1"/>
    </source>
</evidence>
<reference evidence="3 4" key="1">
    <citation type="submission" date="2024-06" db="EMBL/GenBank/DDBJ databases">
        <title>The Natural Products Discovery Center: Release of the First 8490 Sequenced Strains for Exploring Actinobacteria Biosynthetic Diversity.</title>
        <authorList>
            <person name="Kalkreuter E."/>
            <person name="Kautsar S.A."/>
            <person name="Yang D."/>
            <person name="Bader C.D."/>
            <person name="Teijaro C.N."/>
            <person name="Fluegel L."/>
            <person name="Davis C.M."/>
            <person name="Simpson J.R."/>
            <person name="Lauterbach L."/>
            <person name="Steele A.D."/>
            <person name="Gui C."/>
            <person name="Meng S."/>
            <person name="Li G."/>
            <person name="Viehrig K."/>
            <person name="Ye F."/>
            <person name="Su P."/>
            <person name="Kiefer A.F."/>
            <person name="Nichols A."/>
            <person name="Cepeda A.J."/>
            <person name="Yan W."/>
            <person name="Fan B."/>
            <person name="Jiang Y."/>
            <person name="Adhikari A."/>
            <person name="Zheng C.-J."/>
            <person name="Schuster L."/>
            <person name="Cowan T.M."/>
            <person name="Smanski M.J."/>
            <person name="Chevrette M.G."/>
            <person name="De Carvalho L.P.S."/>
            <person name="Shen B."/>
        </authorList>
    </citation>
    <scope>NUCLEOTIDE SEQUENCE [LARGE SCALE GENOMIC DNA]</scope>
    <source>
        <strain evidence="3 4">NPDC033843</strain>
    </source>
</reference>
<evidence type="ECO:0000256" key="1">
    <source>
        <dbReference type="SAM" id="MobiDB-lite"/>
    </source>
</evidence>
<feature type="compositionally biased region" description="Basic and acidic residues" evidence="1">
    <location>
        <begin position="43"/>
        <end position="53"/>
    </location>
</feature>
<evidence type="ECO:0000313" key="4">
    <source>
        <dbReference type="Proteomes" id="UP001550739"/>
    </source>
</evidence>
<accession>A0ABV2Z8Y3</accession>
<sequence length="85" mass="9016">MRIRSVLAATVLGIALAAAGVTTATADEDAGYHHSYEGPGYHQSDEGSGHRHYFDEGKDNCSPYIGAVKTPSAAIFWAGKHCHTI</sequence>
<proteinExistence type="predicted"/>
<dbReference type="Proteomes" id="UP001550739">
    <property type="component" value="Unassembled WGS sequence"/>
</dbReference>
<keyword evidence="4" id="KW-1185">Reference proteome</keyword>
<feature type="chain" id="PRO_5047458465" evidence="2">
    <location>
        <begin position="27"/>
        <end position="85"/>
    </location>
</feature>
<gene>
    <name evidence="3" type="ORF">AB0E89_00200</name>
</gene>
<dbReference type="EMBL" id="JBEZVE010000001">
    <property type="protein sequence ID" value="MEU3779006.1"/>
    <property type="molecule type" value="Genomic_DNA"/>
</dbReference>
<feature type="signal peptide" evidence="2">
    <location>
        <begin position="1"/>
        <end position="26"/>
    </location>
</feature>
<name>A0ABV2Z8Y3_9ACTN</name>
<organism evidence="3 4">
    <name type="scientific">Streptomyces sp. 900129855</name>
    <dbReference type="NCBI Taxonomy" id="3155129"/>
    <lineage>
        <taxon>Bacteria</taxon>
        <taxon>Bacillati</taxon>
        <taxon>Actinomycetota</taxon>
        <taxon>Actinomycetes</taxon>
        <taxon>Kitasatosporales</taxon>
        <taxon>Streptomycetaceae</taxon>
        <taxon>Streptomyces</taxon>
    </lineage>
</organism>
<protein>
    <submittedName>
        <fullName evidence="3">Uncharacterized protein</fullName>
    </submittedName>
</protein>
<comment type="caution">
    <text evidence="3">The sequence shown here is derived from an EMBL/GenBank/DDBJ whole genome shotgun (WGS) entry which is preliminary data.</text>
</comment>
<dbReference type="RefSeq" id="WP_361699878.1">
    <property type="nucleotide sequence ID" value="NZ_JBEZVE010000001.1"/>
</dbReference>
<feature type="region of interest" description="Disordered" evidence="1">
    <location>
        <begin position="32"/>
        <end position="53"/>
    </location>
</feature>
<keyword evidence="2" id="KW-0732">Signal</keyword>
<evidence type="ECO:0000256" key="2">
    <source>
        <dbReference type="SAM" id="SignalP"/>
    </source>
</evidence>